<evidence type="ECO:0000313" key="3">
    <source>
        <dbReference type="Proteomes" id="UP001589575"/>
    </source>
</evidence>
<proteinExistence type="predicted"/>
<accession>A0ABV5G512</accession>
<protein>
    <submittedName>
        <fullName evidence="2">Uncharacterized protein</fullName>
    </submittedName>
</protein>
<evidence type="ECO:0000313" key="2">
    <source>
        <dbReference type="EMBL" id="MFB9074022.1"/>
    </source>
</evidence>
<dbReference type="EMBL" id="JBHMFI010000001">
    <property type="protein sequence ID" value="MFB9074022.1"/>
    <property type="molecule type" value="Genomic_DNA"/>
</dbReference>
<sequence>MDAVQLECGHQLGWPPGGRGQGGWLWRGGLGLGHRTSLGPGVPRIRCGQPYQSSSHSRIRPPPRGSPSTARRASPTRGSSIGRRAGGPG</sequence>
<comment type="caution">
    <text evidence="2">The sequence shown here is derived from an EMBL/GenBank/DDBJ whole genome shotgun (WGS) entry which is preliminary data.</text>
</comment>
<reference evidence="2 3" key="1">
    <citation type="submission" date="2024-09" db="EMBL/GenBank/DDBJ databases">
        <authorList>
            <person name="Sun Q."/>
            <person name="Mori K."/>
        </authorList>
    </citation>
    <scope>NUCLEOTIDE SEQUENCE [LARGE SCALE GENOMIC DNA]</scope>
    <source>
        <strain evidence="2 3">CCM 7609</strain>
    </source>
</reference>
<feature type="region of interest" description="Disordered" evidence="1">
    <location>
        <begin position="30"/>
        <end position="89"/>
    </location>
</feature>
<evidence type="ECO:0000256" key="1">
    <source>
        <dbReference type="SAM" id="MobiDB-lite"/>
    </source>
</evidence>
<gene>
    <name evidence="2" type="ORF">ACFFX0_23635</name>
</gene>
<name>A0ABV5G512_9MICC</name>
<organism evidence="2 3">
    <name type="scientific">Citricoccus parietis</name>
    <dbReference type="NCBI Taxonomy" id="592307"/>
    <lineage>
        <taxon>Bacteria</taxon>
        <taxon>Bacillati</taxon>
        <taxon>Actinomycetota</taxon>
        <taxon>Actinomycetes</taxon>
        <taxon>Micrococcales</taxon>
        <taxon>Micrococcaceae</taxon>
        <taxon>Citricoccus</taxon>
    </lineage>
</organism>
<keyword evidence="3" id="KW-1185">Reference proteome</keyword>
<dbReference type="Proteomes" id="UP001589575">
    <property type="component" value="Unassembled WGS sequence"/>
</dbReference>